<dbReference type="AlphaFoldDB" id="A0A834U7E0"/>
<name>A0A834U7E0_VESPE</name>
<evidence type="ECO:0000313" key="3">
    <source>
        <dbReference type="EMBL" id="KAF7419843.1"/>
    </source>
</evidence>
<keyword evidence="2" id="KW-0472">Membrane</keyword>
<dbReference type="OrthoDB" id="7692812at2759"/>
<feature type="region of interest" description="Disordered" evidence="1">
    <location>
        <begin position="135"/>
        <end position="155"/>
    </location>
</feature>
<comment type="caution">
    <text evidence="3">The sequence shown here is derived from an EMBL/GenBank/DDBJ whole genome shotgun (WGS) entry which is preliminary data.</text>
</comment>
<accession>A0A834U7E0</accession>
<proteinExistence type="predicted"/>
<evidence type="ECO:0000256" key="1">
    <source>
        <dbReference type="SAM" id="MobiDB-lite"/>
    </source>
</evidence>
<protein>
    <submittedName>
        <fullName evidence="3">Uncharacterized protein</fullName>
    </submittedName>
</protein>
<keyword evidence="2" id="KW-0812">Transmembrane</keyword>
<keyword evidence="2" id="KW-1133">Transmembrane helix</keyword>
<reference evidence="3" key="1">
    <citation type="journal article" date="2020" name="G3 (Bethesda)">
        <title>High-Quality Assemblies for Three Invasive Social Wasps from the &lt;i&gt;Vespula&lt;/i&gt; Genus.</title>
        <authorList>
            <person name="Harrop T.W.R."/>
            <person name="Guhlin J."/>
            <person name="McLaughlin G.M."/>
            <person name="Permina E."/>
            <person name="Stockwell P."/>
            <person name="Gilligan J."/>
            <person name="Le Lec M.F."/>
            <person name="Gruber M.A.M."/>
            <person name="Quinn O."/>
            <person name="Lovegrove M."/>
            <person name="Duncan E.J."/>
            <person name="Remnant E.J."/>
            <person name="Van Eeckhoven J."/>
            <person name="Graham B."/>
            <person name="Knapp R.A."/>
            <person name="Langford K.W."/>
            <person name="Kronenberg Z."/>
            <person name="Press M.O."/>
            <person name="Eacker S.M."/>
            <person name="Wilson-Rankin E.E."/>
            <person name="Purcell J."/>
            <person name="Lester P.J."/>
            <person name="Dearden P.K."/>
        </authorList>
    </citation>
    <scope>NUCLEOTIDE SEQUENCE</scope>
    <source>
        <strain evidence="3">Volc-1</strain>
    </source>
</reference>
<keyword evidence="4" id="KW-1185">Reference proteome</keyword>
<feature type="compositionally biased region" description="Polar residues" evidence="1">
    <location>
        <begin position="254"/>
        <end position="275"/>
    </location>
</feature>
<dbReference type="Proteomes" id="UP000600918">
    <property type="component" value="Unassembled WGS sequence"/>
</dbReference>
<feature type="transmembrane region" description="Helical" evidence="2">
    <location>
        <begin position="12"/>
        <end position="33"/>
    </location>
</feature>
<feature type="region of interest" description="Disordered" evidence="1">
    <location>
        <begin position="254"/>
        <end position="286"/>
    </location>
</feature>
<feature type="transmembrane region" description="Helical" evidence="2">
    <location>
        <begin position="160"/>
        <end position="183"/>
    </location>
</feature>
<evidence type="ECO:0000313" key="4">
    <source>
        <dbReference type="Proteomes" id="UP000600918"/>
    </source>
</evidence>
<dbReference type="EMBL" id="JACSDY010000009">
    <property type="protein sequence ID" value="KAF7419843.1"/>
    <property type="molecule type" value="Genomic_DNA"/>
</dbReference>
<sequence>MTEKRLSLGINVSILLILTIFGILLSLPLKLLLYTNYDAQSHENDSDNDIGILSAEAKNKEMLELLIDYRKLKRCRRHRYEDQIKSIFYSDYDQNCTYVKVPTKEEEETTDDSFLPINEVVLKVNKRVEEKKVVKEEGKVKEKEDVKNSEEEESQESKEIVVAGHILVTMLLVSAIAALVEVLRIRFSKDKNKDTSSRGNIVSRKSSTIDLPIQRRFFPREPMKSQRSFELLGMHRSSLHLLGERPAPLIRRSSFPTHQANNKRSAPSATGTPNIRMSRRQSAESEEEIGVLITALHHRTRLIRRH</sequence>
<gene>
    <name evidence="3" type="ORF">H0235_010140</name>
</gene>
<evidence type="ECO:0000256" key="2">
    <source>
        <dbReference type="SAM" id="Phobius"/>
    </source>
</evidence>
<organism evidence="3 4">
    <name type="scientific">Vespula pensylvanica</name>
    <name type="common">Western yellow jacket</name>
    <name type="synonym">Wasp</name>
    <dbReference type="NCBI Taxonomy" id="30213"/>
    <lineage>
        <taxon>Eukaryota</taxon>
        <taxon>Metazoa</taxon>
        <taxon>Ecdysozoa</taxon>
        <taxon>Arthropoda</taxon>
        <taxon>Hexapoda</taxon>
        <taxon>Insecta</taxon>
        <taxon>Pterygota</taxon>
        <taxon>Neoptera</taxon>
        <taxon>Endopterygota</taxon>
        <taxon>Hymenoptera</taxon>
        <taxon>Apocrita</taxon>
        <taxon>Aculeata</taxon>
        <taxon>Vespoidea</taxon>
        <taxon>Vespidae</taxon>
        <taxon>Vespinae</taxon>
        <taxon>Vespula</taxon>
    </lineage>
</organism>